<name>A0A645BAB4_9ZZZZ</name>
<evidence type="ECO:0000313" key="1">
    <source>
        <dbReference type="EMBL" id="MPM62409.1"/>
    </source>
</evidence>
<accession>A0A645BAB4</accession>
<sequence length="128" mass="15075">MKQFLFIIFCFLTLSNTTLLAQEPEKQKTPVEIAAEQAEKYKKDLNLTEKQFFLVDSTLQTNFSALSREFEKMKAGGRQTISGYDNVRDFWQTKTEESFNKILTPEQFIKYMKLIGKYDRKGRPIKKK</sequence>
<organism evidence="1">
    <name type="scientific">bioreactor metagenome</name>
    <dbReference type="NCBI Taxonomy" id="1076179"/>
    <lineage>
        <taxon>unclassified sequences</taxon>
        <taxon>metagenomes</taxon>
        <taxon>ecological metagenomes</taxon>
    </lineage>
</organism>
<protein>
    <submittedName>
        <fullName evidence="1">Uncharacterized protein</fullName>
    </submittedName>
</protein>
<proteinExistence type="predicted"/>
<gene>
    <name evidence="1" type="ORF">SDC9_109280</name>
</gene>
<dbReference type="EMBL" id="VSSQ01018850">
    <property type="protein sequence ID" value="MPM62409.1"/>
    <property type="molecule type" value="Genomic_DNA"/>
</dbReference>
<dbReference type="AlphaFoldDB" id="A0A645BAB4"/>
<comment type="caution">
    <text evidence="1">The sequence shown here is derived from an EMBL/GenBank/DDBJ whole genome shotgun (WGS) entry which is preliminary data.</text>
</comment>
<reference evidence="1" key="1">
    <citation type="submission" date="2019-08" db="EMBL/GenBank/DDBJ databases">
        <authorList>
            <person name="Kucharzyk K."/>
            <person name="Murdoch R.W."/>
            <person name="Higgins S."/>
            <person name="Loffler F."/>
        </authorList>
    </citation>
    <scope>NUCLEOTIDE SEQUENCE</scope>
</reference>